<gene>
    <name evidence="2" type="ORF">NO2_1236</name>
</gene>
<proteinExistence type="predicted"/>
<protein>
    <recommendedName>
        <fullName evidence="4">Type IX secretion system membrane protein PorP/SprF</fullName>
    </recommendedName>
</protein>
<evidence type="ECO:0008006" key="4">
    <source>
        <dbReference type="Google" id="ProtNLM"/>
    </source>
</evidence>
<sequence>MIKRRLAILFLAFCWGAETRQAVGLDALSIGADALARGGAYLAAEQSNHYVFQNYAFLGHQPTPRFSLTAFNLISEVGYFAAAYSQPNFSLGFLRLQENGGELRDSLGNLQGGVISYTDSTFYGAYGWKAGQYSFGLRAKLQNKYFSEVDVSARGLALDLSGVYQARLYLTVGAELRNLAATKLLWSNGLEENFGKSLGLGGIFKAGGPDGYWASLRQPINIYTDIRAEETNYLSNTGIEYWPCSYVALRGGLKQKQNFHPGNNPTLTEFTAGLGFNYANIYVDYAYNSGTDLAENLTHFFTVAYRWAEPKTPPEVTSKKPSPPKPPIKYKQTFRSTLGDTEL</sequence>
<dbReference type="Proteomes" id="UP000275925">
    <property type="component" value="Unassembled WGS sequence"/>
</dbReference>
<organism evidence="2 3">
    <name type="scientific">Candidatus Termititenax persephonae</name>
    <dbReference type="NCBI Taxonomy" id="2218525"/>
    <lineage>
        <taxon>Bacteria</taxon>
        <taxon>Bacillati</taxon>
        <taxon>Candidatus Margulisiibacteriota</taxon>
        <taxon>Candidatus Termititenacia</taxon>
        <taxon>Candidatus Termititenacales</taxon>
        <taxon>Candidatus Termititenacaceae</taxon>
        <taxon>Candidatus Termititenax</taxon>
    </lineage>
</organism>
<feature type="region of interest" description="Disordered" evidence="1">
    <location>
        <begin position="311"/>
        <end position="343"/>
    </location>
</feature>
<feature type="compositionally biased region" description="Polar residues" evidence="1">
    <location>
        <begin position="333"/>
        <end position="343"/>
    </location>
</feature>
<evidence type="ECO:0000313" key="3">
    <source>
        <dbReference type="Proteomes" id="UP000275925"/>
    </source>
</evidence>
<name>A0A388TJT0_9BACT</name>
<dbReference type="EMBL" id="BGZO01000045">
    <property type="protein sequence ID" value="GBR76738.1"/>
    <property type="molecule type" value="Genomic_DNA"/>
</dbReference>
<keyword evidence="3" id="KW-1185">Reference proteome</keyword>
<accession>A0A388TJT0</accession>
<comment type="caution">
    <text evidence="2">The sequence shown here is derived from an EMBL/GenBank/DDBJ whole genome shotgun (WGS) entry which is preliminary data.</text>
</comment>
<dbReference type="AlphaFoldDB" id="A0A388TJT0"/>
<reference evidence="2 3" key="1">
    <citation type="journal article" date="2019" name="ISME J.">
        <title>Genome analyses of uncultured TG2/ZB3 bacteria in 'Margulisbacteria' specifically attached to ectosymbiotic spirochetes of protists in the termite gut.</title>
        <authorList>
            <person name="Utami Y.D."/>
            <person name="Kuwahara H."/>
            <person name="Igai K."/>
            <person name="Murakami T."/>
            <person name="Sugaya K."/>
            <person name="Morikawa T."/>
            <person name="Nagura Y."/>
            <person name="Yuki M."/>
            <person name="Deevong P."/>
            <person name="Inoue T."/>
            <person name="Kihara K."/>
            <person name="Lo N."/>
            <person name="Yamada A."/>
            <person name="Ohkuma M."/>
            <person name="Hongoh Y."/>
        </authorList>
    </citation>
    <scope>NUCLEOTIDE SEQUENCE [LARGE SCALE GENOMIC DNA]</scope>
    <source>
        <strain evidence="2">NkOx7-02</strain>
    </source>
</reference>
<evidence type="ECO:0000256" key="1">
    <source>
        <dbReference type="SAM" id="MobiDB-lite"/>
    </source>
</evidence>
<evidence type="ECO:0000313" key="2">
    <source>
        <dbReference type="EMBL" id="GBR76738.1"/>
    </source>
</evidence>